<dbReference type="InterPro" id="IPR020846">
    <property type="entry name" value="MFS_dom"/>
</dbReference>
<evidence type="ECO:0000256" key="1">
    <source>
        <dbReference type="ARBA" id="ARBA00022692"/>
    </source>
</evidence>
<comment type="caution">
    <text evidence="6">The sequence shown here is derived from an EMBL/GenBank/DDBJ whole genome shotgun (WGS) entry which is preliminary data.</text>
</comment>
<feature type="transmembrane region" description="Helical" evidence="4">
    <location>
        <begin position="12"/>
        <end position="29"/>
    </location>
</feature>
<dbReference type="AlphaFoldDB" id="A0A9X2W2K8"/>
<dbReference type="InterPro" id="IPR011701">
    <property type="entry name" value="MFS"/>
</dbReference>
<evidence type="ECO:0000313" key="7">
    <source>
        <dbReference type="Proteomes" id="UP001142648"/>
    </source>
</evidence>
<evidence type="ECO:0000256" key="3">
    <source>
        <dbReference type="ARBA" id="ARBA00023136"/>
    </source>
</evidence>
<feature type="transmembrane region" description="Helical" evidence="4">
    <location>
        <begin position="341"/>
        <end position="365"/>
    </location>
</feature>
<dbReference type="RefSeq" id="WP_259962790.1">
    <property type="nucleotide sequence ID" value="NZ_JAOAMV010000006.1"/>
</dbReference>
<feature type="transmembrane region" description="Helical" evidence="4">
    <location>
        <begin position="371"/>
        <end position="392"/>
    </location>
</feature>
<dbReference type="Proteomes" id="UP001142648">
    <property type="component" value="Unassembled WGS sequence"/>
</dbReference>
<protein>
    <submittedName>
        <fullName evidence="6">MFS transporter</fullName>
    </submittedName>
</protein>
<evidence type="ECO:0000256" key="4">
    <source>
        <dbReference type="SAM" id="Phobius"/>
    </source>
</evidence>
<evidence type="ECO:0000259" key="5">
    <source>
        <dbReference type="PROSITE" id="PS50850"/>
    </source>
</evidence>
<dbReference type="PANTHER" id="PTHR42910">
    <property type="entry name" value="TRANSPORTER SCO4007-RELATED"/>
    <property type="match status" value="1"/>
</dbReference>
<organism evidence="6 7">
    <name type="scientific">Tsuneonella litorea</name>
    <dbReference type="NCBI Taxonomy" id="2976475"/>
    <lineage>
        <taxon>Bacteria</taxon>
        <taxon>Pseudomonadati</taxon>
        <taxon>Pseudomonadota</taxon>
        <taxon>Alphaproteobacteria</taxon>
        <taxon>Sphingomonadales</taxon>
        <taxon>Erythrobacteraceae</taxon>
        <taxon>Tsuneonella</taxon>
    </lineage>
</organism>
<feature type="transmembrane region" description="Helical" evidence="4">
    <location>
        <begin position="134"/>
        <end position="159"/>
    </location>
</feature>
<dbReference type="EMBL" id="JAOAMV010000006">
    <property type="protein sequence ID" value="MCT2559820.1"/>
    <property type="molecule type" value="Genomic_DNA"/>
</dbReference>
<evidence type="ECO:0000256" key="2">
    <source>
        <dbReference type="ARBA" id="ARBA00022989"/>
    </source>
</evidence>
<dbReference type="GO" id="GO:0022857">
    <property type="term" value="F:transmembrane transporter activity"/>
    <property type="evidence" value="ECO:0007669"/>
    <property type="project" value="InterPro"/>
</dbReference>
<dbReference type="InterPro" id="IPR036259">
    <property type="entry name" value="MFS_trans_sf"/>
</dbReference>
<reference evidence="6" key="1">
    <citation type="submission" date="2022-09" db="EMBL/GenBank/DDBJ databases">
        <title>The genome sequence of Tsuneonella sp. YG55.</title>
        <authorList>
            <person name="Liu Y."/>
        </authorList>
    </citation>
    <scope>NUCLEOTIDE SEQUENCE</scope>
    <source>
        <strain evidence="6">YG55</strain>
    </source>
</reference>
<feature type="domain" description="Major facilitator superfamily (MFS) profile" evidence="5">
    <location>
        <begin position="11"/>
        <end position="394"/>
    </location>
</feature>
<dbReference type="Pfam" id="PF07690">
    <property type="entry name" value="MFS_1"/>
    <property type="match status" value="1"/>
</dbReference>
<keyword evidence="1 4" id="KW-0812">Transmembrane</keyword>
<accession>A0A9X2W2K8</accession>
<feature type="transmembrane region" description="Helical" evidence="4">
    <location>
        <begin position="76"/>
        <end position="95"/>
    </location>
</feature>
<feature type="transmembrane region" description="Helical" evidence="4">
    <location>
        <begin position="165"/>
        <end position="184"/>
    </location>
</feature>
<dbReference type="SUPFAM" id="SSF103473">
    <property type="entry name" value="MFS general substrate transporter"/>
    <property type="match status" value="1"/>
</dbReference>
<feature type="transmembrane region" description="Helical" evidence="4">
    <location>
        <begin position="251"/>
        <end position="269"/>
    </location>
</feature>
<feature type="transmembrane region" description="Helical" evidence="4">
    <location>
        <begin position="281"/>
        <end position="297"/>
    </location>
</feature>
<dbReference type="PANTHER" id="PTHR42910:SF1">
    <property type="entry name" value="MAJOR FACILITATOR SUPERFAMILY (MFS) PROFILE DOMAIN-CONTAINING PROTEIN"/>
    <property type="match status" value="1"/>
</dbReference>
<proteinExistence type="predicted"/>
<name>A0A9X2W2K8_9SPHN</name>
<gene>
    <name evidence="6" type="ORF">N0B51_12620</name>
</gene>
<dbReference type="CDD" id="cd17324">
    <property type="entry name" value="MFS_NepI_like"/>
    <property type="match status" value="1"/>
</dbReference>
<feature type="transmembrane region" description="Helical" evidence="4">
    <location>
        <begin position="303"/>
        <end position="320"/>
    </location>
</feature>
<dbReference type="Gene3D" id="1.20.1250.20">
    <property type="entry name" value="MFS general substrate transporter like domains"/>
    <property type="match status" value="1"/>
</dbReference>
<feature type="transmembrane region" description="Helical" evidence="4">
    <location>
        <begin position="101"/>
        <end position="122"/>
    </location>
</feature>
<sequence>MTQPRLLTTGQEYLLALAAAVVTANAYYIHPIIGEVAAHFGVSAARIGLVPALNQLAVAVGILLLLPLGDRYSNRTLTIVFTIGQCAGLVGMTLAQSFALFTAGSTLLGFFTIAPYLLPAYASKRVAPERLGHVTATLTAGVIFGILIARVGAGVIAHYFGWRTVYWLASGAMIAITFALPRIMSKGAAEREASPLPYGRLLLSLATLVRTHREILVSGAIQGIGFGQFIALWLGLALHLTGPQMGYGTDVVGYLAGFAAVSVITTPRWGRLADRIGPRRARVTFAIVQTAGCALLLPFGGNLWLLMIPLLLGNIVGPAIDVTSRMTFLSLEPGVRTRLTTIYIVMMFVGGSLGSLAGTAVFDAFGWAGTALYVLASCLVLTALSVLGYRLYGRDEQANAVQA</sequence>
<keyword evidence="3 4" id="KW-0472">Membrane</keyword>
<feature type="transmembrane region" description="Helical" evidence="4">
    <location>
        <begin position="49"/>
        <end position="69"/>
    </location>
</feature>
<keyword evidence="7" id="KW-1185">Reference proteome</keyword>
<keyword evidence="2 4" id="KW-1133">Transmembrane helix</keyword>
<evidence type="ECO:0000313" key="6">
    <source>
        <dbReference type="EMBL" id="MCT2559820.1"/>
    </source>
</evidence>
<feature type="transmembrane region" description="Helical" evidence="4">
    <location>
        <begin position="215"/>
        <end position="239"/>
    </location>
</feature>
<dbReference type="PROSITE" id="PS50850">
    <property type="entry name" value="MFS"/>
    <property type="match status" value="1"/>
</dbReference>